<keyword evidence="1" id="KW-0732">Signal</keyword>
<dbReference type="EMBL" id="GGFK01015546">
    <property type="protein sequence ID" value="MBW48867.1"/>
    <property type="molecule type" value="Transcribed_RNA"/>
</dbReference>
<name>A0A2M4B772_9DIPT</name>
<protein>
    <submittedName>
        <fullName evidence="2">Putative secreted protein</fullName>
    </submittedName>
</protein>
<evidence type="ECO:0000313" key="2">
    <source>
        <dbReference type="EMBL" id="MBW48867.1"/>
    </source>
</evidence>
<feature type="signal peptide" evidence="1">
    <location>
        <begin position="1"/>
        <end position="26"/>
    </location>
</feature>
<accession>A0A2M4B772</accession>
<dbReference type="AlphaFoldDB" id="A0A2M4B772"/>
<proteinExistence type="predicted"/>
<sequence>MCFPPFFCRTLSVVLFGESLLRYGRTVWYGGGVVGICTVGMPCDGVLTELYPNAKQPDYHSQHRIYIDHRERERKRDRESVAKISLASVKARE</sequence>
<organism evidence="2">
    <name type="scientific">Anopheles triannulatus</name>
    <dbReference type="NCBI Taxonomy" id="58253"/>
    <lineage>
        <taxon>Eukaryota</taxon>
        <taxon>Metazoa</taxon>
        <taxon>Ecdysozoa</taxon>
        <taxon>Arthropoda</taxon>
        <taxon>Hexapoda</taxon>
        <taxon>Insecta</taxon>
        <taxon>Pterygota</taxon>
        <taxon>Neoptera</taxon>
        <taxon>Endopterygota</taxon>
        <taxon>Diptera</taxon>
        <taxon>Nematocera</taxon>
        <taxon>Culicoidea</taxon>
        <taxon>Culicidae</taxon>
        <taxon>Anophelinae</taxon>
        <taxon>Anopheles</taxon>
    </lineage>
</organism>
<evidence type="ECO:0000256" key="1">
    <source>
        <dbReference type="SAM" id="SignalP"/>
    </source>
</evidence>
<feature type="chain" id="PRO_5014798590" evidence="1">
    <location>
        <begin position="27"/>
        <end position="93"/>
    </location>
</feature>
<reference evidence="2" key="1">
    <citation type="submission" date="2018-01" db="EMBL/GenBank/DDBJ databases">
        <title>An insight into the sialome of Amazonian anophelines.</title>
        <authorList>
            <person name="Ribeiro J.M."/>
            <person name="Scarpassa V."/>
            <person name="Calvo E."/>
        </authorList>
    </citation>
    <scope>NUCLEOTIDE SEQUENCE</scope>
    <source>
        <tissue evidence="2">Salivary glands</tissue>
    </source>
</reference>